<dbReference type="EMBL" id="JBHTMY010000002">
    <property type="protein sequence ID" value="MFD1314375.1"/>
    <property type="molecule type" value="Genomic_DNA"/>
</dbReference>
<dbReference type="Proteomes" id="UP001597201">
    <property type="component" value="Unassembled WGS sequence"/>
</dbReference>
<name>A0ABW3XYU6_9FLAO</name>
<evidence type="ECO:0000256" key="1">
    <source>
        <dbReference type="SAM" id="Phobius"/>
    </source>
</evidence>
<keyword evidence="1" id="KW-1133">Transmembrane helix</keyword>
<evidence type="ECO:0000313" key="3">
    <source>
        <dbReference type="Proteomes" id="UP001597201"/>
    </source>
</evidence>
<sequence>MKKFTKFQWITITLWIIYVVWELMVWIWAKSLPPSDPVIRADLLFIYPILAMFSGISVWQFLKSK</sequence>
<dbReference type="RefSeq" id="WP_377175918.1">
    <property type="nucleotide sequence ID" value="NZ_JBHTMY010000002.1"/>
</dbReference>
<accession>A0ABW3XYU6</accession>
<keyword evidence="3" id="KW-1185">Reference proteome</keyword>
<protein>
    <submittedName>
        <fullName evidence="2">Uncharacterized protein</fullName>
    </submittedName>
</protein>
<keyword evidence="1" id="KW-0812">Transmembrane</keyword>
<comment type="caution">
    <text evidence="2">The sequence shown here is derived from an EMBL/GenBank/DDBJ whole genome shotgun (WGS) entry which is preliminary data.</text>
</comment>
<organism evidence="2 3">
    <name type="scientific">Namhaeicola litoreus</name>
    <dbReference type="NCBI Taxonomy" id="1052145"/>
    <lineage>
        <taxon>Bacteria</taxon>
        <taxon>Pseudomonadati</taxon>
        <taxon>Bacteroidota</taxon>
        <taxon>Flavobacteriia</taxon>
        <taxon>Flavobacteriales</taxon>
        <taxon>Flavobacteriaceae</taxon>
        <taxon>Namhaeicola</taxon>
    </lineage>
</organism>
<proteinExistence type="predicted"/>
<gene>
    <name evidence="2" type="ORF">ACFQ39_02010</name>
</gene>
<reference evidence="3" key="1">
    <citation type="journal article" date="2019" name="Int. J. Syst. Evol. Microbiol.">
        <title>The Global Catalogue of Microorganisms (GCM) 10K type strain sequencing project: providing services to taxonomists for standard genome sequencing and annotation.</title>
        <authorList>
            <consortium name="The Broad Institute Genomics Platform"/>
            <consortium name="The Broad Institute Genome Sequencing Center for Infectious Disease"/>
            <person name="Wu L."/>
            <person name="Ma J."/>
        </authorList>
    </citation>
    <scope>NUCLEOTIDE SEQUENCE [LARGE SCALE GENOMIC DNA]</scope>
    <source>
        <strain evidence="3">CCUG 61485</strain>
    </source>
</reference>
<evidence type="ECO:0000313" key="2">
    <source>
        <dbReference type="EMBL" id="MFD1314375.1"/>
    </source>
</evidence>
<keyword evidence="1" id="KW-0472">Membrane</keyword>
<feature type="transmembrane region" description="Helical" evidence="1">
    <location>
        <begin position="44"/>
        <end position="62"/>
    </location>
</feature>
<feature type="transmembrane region" description="Helical" evidence="1">
    <location>
        <begin position="7"/>
        <end position="29"/>
    </location>
</feature>